<protein>
    <submittedName>
        <fullName evidence="2">Uncharacterized protein</fullName>
    </submittedName>
</protein>
<keyword evidence="3" id="KW-1185">Reference proteome</keyword>
<evidence type="ECO:0000313" key="3">
    <source>
        <dbReference type="Proteomes" id="UP001470230"/>
    </source>
</evidence>
<feature type="coiled-coil region" evidence="1">
    <location>
        <begin position="220"/>
        <end position="293"/>
    </location>
</feature>
<dbReference type="EMBL" id="JAPFFF010000007">
    <property type="protein sequence ID" value="KAK8886202.1"/>
    <property type="molecule type" value="Genomic_DNA"/>
</dbReference>
<proteinExistence type="predicted"/>
<feature type="coiled-coil region" evidence="1">
    <location>
        <begin position="337"/>
        <end position="371"/>
    </location>
</feature>
<accession>A0ABR2K6T1</accession>
<evidence type="ECO:0000313" key="2">
    <source>
        <dbReference type="EMBL" id="KAK8886202.1"/>
    </source>
</evidence>
<reference evidence="2 3" key="1">
    <citation type="submission" date="2024-04" db="EMBL/GenBank/DDBJ databases">
        <title>Tritrichomonas musculus Genome.</title>
        <authorList>
            <person name="Alves-Ferreira E."/>
            <person name="Grigg M."/>
            <person name="Lorenzi H."/>
            <person name="Galac M."/>
        </authorList>
    </citation>
    <scope>NUCLEOTIDE SEQUENCE [LARGE SCALE GENOMIC DNA]</scope>
    <source>
        <strain evidence="2 3">EAF2021</strain>
    </source>
</reference>
<keyword evidence="1" id="KW-0175">Coiled coil</keyword>
<name>A0ABR2K6T1_9EUKA</name>
<gene>
    <name evidence="2" type="ORF">M9Y10_041662</name>
</gene>
<organism evidence="2 3">
    <name type="scientific">Tritrichomonas musculus</name>
    <dbReference type="NCBI Taxonomy" id="1915356"/>
    <lineage>
        <taxon>Eukaryota</taxon>
        <taxon>Metamonada</taxon>
        <taxon>Parabasalia</taxon>
        <taxon>Tritrichomonadida</taxon>
        <taxon>Tritrichomonadidae</taxon>
        <taxon>Tritrichomonas</taxon>
    </lineage>
</organism>
<evidence type="ECO:0000256" key="1">
    <source>
        <dbReference type="SAM" id="Coils"/>
    </source>
</evidence>
<dbReference type="Proteomes" id="UP001470230">
    <property type="component" value="Unassembled WGS sequence"/>
</dbReference>
<sequence length="396" mass="47601">MNYDELENKLLDRRVQYCQFRIQQAISLIDDEIGRLSQRLKIYNYQIIECRDKSQELDIQIKSAEISQDGFYRMRTADLKTHLSRLKAYQCQQIQEVKQKHALEVESMQHDFENILRNFNHQSQNFNNNDFETYNQKYINQEKMIQKQIEIYRSKVQTYREAIQQQQLEYNSESNLNDDSSFYEETNSPVISELMKTIEERNRERYQGLIDSKKKLAECIEKIESMDRQHKLKINNLTEQINSIEDEYEKQLSQLSEKHEIKMISLKNHLSEAEKRERTLSRAVNKLEAENQKQLKITKIELQTMQNSQFKKRSSSLNEDLILDNNLQKSGNYYRQLKNLKSDIIQLAKKLRLREEELREKRGENQILKREIGAVKHEIRFSRRMVGSVYPYFSKK</sequence>
<comment type="caution">
    <text evidence="2">The sequence shown here is derived from an EMBL/GenBank/DDBJ whole genome shotgun (WGS) entry which is preliminary data.</text>
</comment>